<evidence type="ECO:0000313" key="1">
    <source>
        <dbReference type="EMBL" id="SVD01787.1"/>
    </source>
</evidence>
<dbReference type="AlphaFoldDB" id="A0A382RXM7"/>
<dbReference type="EMBL" id="UINC01124558">
    <property type="protein sequence ID" value="SVD01787.1"/>
    <property type="molecule type" value="Genomic_DNA"/>
</dbReference>
<organism evidence="1">
    <name type="scientific">marine metagenome</name>
    <dbReference type="NCBI Taxonomy" id="408172"/>
    <lineage>
        <taxon>unclassified sequences</taxon>
        <taxon>metagenomes</taxon>
        <taxon>ecological metagenomes</taxon>
    </lineage>
</organism>
<reference evidence="1" key="1">
    <citation type="submission" date="2018-05" db="EMBL/GenBank/DDBJ databases">
        <authorList>
            <person name="Lanie J.A."/>
            <person name="Ng W.-L."/>
            <person name="Kazmierczak K.M."/>
            <person name="Andrzejewski T.M."/>
            <person name="Davidsen T.M."/>
            <person name="Wayne K.J."/>
            <person name="Tettelin H."/>
            <person name="Glass J.I."/>
            <person name="Rusch D."/>
            <person name="Podicherti R."/>
            <person name="Tsui H.-C.T."/>
            <person name="Winkler M.E."/>
        </authorList>
    </citation>
    <scope>NUCLEOTIDE SEQUENCE</scope>
</reference>
<sequence length="27" mass="3066">MASNRFAHQFLFGSSMSLTLRARVAHE</sequence>
<gene>
    <name evidence="1" type="ORF">METZ01_LOCUS354641</name>
</gene>
<feature type="non-terminal residue" evidence="1">
    <location>
        <position position="27"/>
    </location>
</feature>
<name>A0A382RXM7_9ZZZZ</name>
<proteinExistence type="predicted"/>
<protein>
    <submittedName>
        <fullName evidence="1">Uncharacterized protein</fullName>
    </submittedName>
</protein>
<accession>A0A382RXM7</accession>